<name>A0A921FW35_9BIFI</name>
<protein>
    <submittedName>
        <fullName evidence="2">Uncharacterized protein</fullName>
    </submittedName>
</protein>
<feature type="compositionally biased region" description="Polar residues" evidence="1">
    <location>
        <begin position="44"/>
        <end position="56"/>
    </location>
</feature>
<sequence>MRSGEHVLLSLVESMLDGKLAEQYYITGSVAGIYSLPSRATSKLAQPSTSSSQEFSKVNRDTGIPFQKL</sequence>
<evidence type="ECO:0000313" key="2">
    <source>
        <dbReference type="EMBL" id="HJF17876.1"/>
    </source>
</evidence>
<feature type="region of interest" description="Disordered" evidence="1">
    <location>
        <begin position="44"/>
        <end position="69"/>
    </location>
</feature>
<proteinExistence type="predicted"/>
<comment type="caution">
    <text evidence="2">The sequence shown here is derived from an EMBL/GenBank/DDBJ whole genome shotgun (WGS) entry which is preliminary data.</text>
</comment>
<reference evidence="2" key="1">
    <citation type="journal article" date="2021" name="PeerJ">
        <title>Extensive microbial diversity within the chicken gut microbiome revealed by metagenomics and culture.</title>
        <authorList>
            <person name="Gilroy R."/>
            <person name="Ravi A."/>
            <person name="Getino M."/>
            <person name="Pursley I."/>
            <person name="Horton D.L."/>
            <person name="Alikhan N.F."/>
            <person name="Baker D."/>
            <person name="Gharbi K."/>
            <person name="Hall N."/>
            <person name="Watson M."/>
            <person name="Adriaenssens E.M."/>
            <person name="Foster-Nyarko E."/>
            <person name="Jarju S."/>
            <person name="Secka A."/>
            <person name="Antonio M."/>
            <person name="Oren A."/>
            <person name="Chaudhuri R.R."/>
            <person name="La Ragione R."/>
            <person name="Hildebrand F."/>
            <person name="Pallen M.J."/>
        </authorList>
    </citation>
    <scope>NUCLEOTIDE SEQUENCE</scope>
    <source>
        <strain evidence="2">578</strain>
    </source>
</reference>
<dbReference type="AlphaFoldDB" id="A0A921FW35"/>
<evidence type="ECO:0000256" key="1">
    <source>
        <dbReference type="SAM" id="MobiDB-lite"/>
    </source>
</evidence>
<accession>A0A921FW35</accession>
<evidence type="ECO:0000313" key="3">
    <source>
        <dbReference type="Proteomes" id="UP000715651"/>
    </source>
</evidence>
<reference evidence="2" key="2">
    <citation type="submission" date="2021-09" db="EMBL/GenBank/DDBJ databases">
        <authorList>
            <person name="Gilroy R."/>
        </authorList>
    </citation>
    <scope>NUCLEOTIDE SEQUENCE</scope>
    <source>
        <strain evidence="2">578</strain>
    </source>
</reference>
<gene>
    <name evidence="2" type="ORF">K8U78_01715</name>
</gene>
<dbReference type="Proteomes" id="UP000715651">
    <property type="component" value="Unassembled WGS sequence"/>
</dbReference>
<dbReference type="EMBL" id="DYWK01000003">
    <property type="protein sequence ID" value="HJF17876.1"/>
    <property type="molecule type" value="Genomic_DNA"/>
</dbReference>
<organism evidence="2 3">
    <name type="scientific">Aeriscardovia aeriphila</name>
    <dbReference type="NCBI Taxonomy" id="218139"/>
    <lineage>
        <taxon>Bacteria</taxon>
        <taxon>Bacillati</taxon>
        <taxon>Actinomycetota</taxon>
        <taxon>Actinomycetes</taxon>
        <taxon>Bifidobacteriales</taxon>
        <taxon>Bifidobacteriaceae</taxon>
        <taxon>Aeriscardovia</taxon>
    </lineage>
</organism>